<organism evidence="1 2">
    <name type="scientific">Choristoneura fumiferana</name>
    <name type="common">Spruce budworm moth</name>
    <name type="synonym">Archips fumiferana</name>
    <dbReference type="NCBI Taxonomy" id="7141"/>
    <lineage>
        <taxon>Eukaryota</taxon>
        <taxon>Metazoa</taxon>
        <taxon>Ecdysozoa</taxon>
        <taxon>Arthropoda</taxon>
        <taxon>Hexapoda</taxon>
        <taxon>Insecta</taxon>
        <taxon>Pterygota</taxon>
        <taxon>Neoptera</taxon>
        <taxon>Endopterygota</taxon>
        <taxon>Lepidoptera</taxon>
        <taxon>Glossata</taxon>
        <taxon>Ditrysia</taxon>
        <taxon>Tortricoidea</taxon>
        <taxon>Tortricidae</taxon>
        <taxon>Tortricinae</taxon>
        <taxon>Choristoneura</taxon>
    </lineage>
</organism>
<reference evidence="1 2" key="1">
    <citation type="journal article" date="2022" name="Genome Biol. Evol.">
        <title>The Spruce Budworm Genome: Reconstructing the Evolutionary History of Antifreeze Proteins.</title>
        <authorList>
            <person name="Beliveau C."/>
            <person name="Gagne P."/>
            <person name="Picq S."/>
            <person name="Vernygora O."/>
            <person name="Keeling C.I."/>
            <person name="Pinkney K."/>
            <person name="Doucet D."/>
            <person name="Wen F."/>
            <person name="Johnston J.S."/>
            <person name="Maaroufi H."/>
            <person name="Boyle B."/>
            <person name="Laroche J."/>
            <person name="Dewar K."/>
            <person name="Juretic N."/>
            <person name="Blackburn G."/>
            <person name="Nisole A."/>
            <person name="Brunet B."/>
            <person name="Brandao M."/>
            <person name="Lumley L."/>
            <person name="Duan J."/>
            <person name="Quan G."/>
            <person name="Lucarotti C.J."/>
            <person name="Roe A.D."/>
            <person name="Sperling F.A.H."/>
            <person name="Levesque R.C."/>
            <person name="Cusson M."/>
        </authorList>
    </citation>
    <scope>NUCLEOTIDE SEQUENCE [LARGE SCALE GENOMIC DNA]</scope>
    <source>
        <strain evidence="1">Glfc:IPQL:Cfum</strain>
    </source>
</reference>
<sequence>MTFCQVSYSAFFLTIRCLTESCNYWLQVSKVFKGKHSLIAHIQATHNVLKEIIKCDLCGKVYTNNRNLKRHIEMFHGEKGEFRCDLCPKVYTSNQSLRRHARTRHNTDEFSNKPDIIEIEDTNDVVYVYKTLEFPCPYCDKHFAEEPMLRQHVKGEHSFKTFYDYCKNSLLKQMPVKTKEKAVKVNYNCENCSAVFNSVYELKDHMRASHDKEYSLSTCNVCFRKFYSKETMFEHKKICLPPPNVNSCNYCDKLFTDISSLEFHVRIFHPQAQIADNDVTSTNVEDTSMEAGSFKCEHCDRMYYSDRSLKHHIKLKHTTDEVVECVSFSSNEALNIHLQTKHLAEDQIFKCEQCNLVFNGQEKFEQHNDICHVNLLPNVKQKVLPRCIICIKDFSTRKTLKRHIKKFHDDFDAEELATYGSKKRMFNIECDECIQNFNDDFYYDVYQKLRHLKDSIVFKCESCSSSYDCLEYSIQRYKLMNLEACKSKMILSELCTAEMSDEASNNGSGMECMEPESTTGDINVKSEPMDFEVDTEAIKAEPMSP</sequence>
<accession>A0ACC0K5N7</accession>
<gene>
    <name evidence="1" type="ORF">MSG28_016186</name>
</gene>
<proteinExistence type="predicted"/>
<dbReference type="Proteomes" id="UP001064048">
    <property type="component" value="Chromosome 30"/>
</dbReference>
<name>A0ACC0K5N7_CHOFU</name>
<comment type="caution">
    <text evidence="1">The sequence shown here is derived from an EMBL/GenBank/DDBJ whole genome shotgun (WGS) entry which is preliminary data.</text>
</comment>
<evidence type="ECO:0000313" key="2">
    <source>
        <dbReference type="Proteomes" id="UP001064048"/>
    </source>
</evidence>
<evidence type="ECO:0000313" key="1">
    <source>
        <dbReference type="EMBL" id="KAI8431748.1"/>
    </source>
</evidence>
<dbReference type="EMBL" id="CM046130">
    <property type="protein sequence ID" value="KAI8431748.1"/>
    <property type="molecule type" value="Genomic_DNA"/>
</dbReference>
<keyword evidence="2" id="KW-1185">Reference proteome</keyword>
<protein>
    <submittedName>
        <fullName evidence="1">Uncharacterized protein</fullName>
    </submittedName>
</protein>